<dbReference type="EMBL" id="JAINVZ010000006">
    <property type="protein sequence ID" value="MBY8885462.1"/>
    <property type="molecule type" value="Genomic_DNA"/>
</dbReference>
<dbReference type="Pfam" id="PF02567">
    <property type="entry name" value="PhzC-PhzF"/>
    <property type="match status" value="1"/>
</dbReference>
<evidence type="ECO:0000313" key="1">
    <source>
        <dbReference type="EMBL" id="MBY8885462.1"/>
    </source>
</evidence>
<dbReference type="Proteomes" id="UP001198565">
    <property type="component" value="Unassembled WGS sequence"/>
</dbReference>
<gene>
    <name evidence="1" type="ORF">K7472_11455</name>
</gene>
<accession>A0ABS7QQK6</accession>
<comment type="caution">
    <text evidence="1">The sequence shown here is derived from an EMBL/GenBank/DDBJ whole genome shotgun (WGS) entry which is preliminary data.</text>
</comment>
<dbReference type="PANTHER" id="PTHR13774:SF32">
    <property type="entry name" value="ANTISENSE-ENHANCING SEQUENCE 1"/>
    <property type="match status" value="1"/>
</dbReference>
<name>A0ABS7QQK6_9ACTN</name>
<protein>
    <submittedName>
        <fullName evidence="1">PhzF family phenazine biosynthesis protein</fullName>
    </submittedName>
</protein>
<reference evidence="1 2" key="1">
    <citation type="submission" date="2021-08" db="EMBL/GenBank/DDBJ databases">
        <title>Streptomyces sp. PTM05 isolated from lichen.</title>
        <authorList>
            <person name="Somphong A."/>
            <person name="Phongsopitanun W."/>
            <person name="Tanasupawat S."/>
        </authorList>
    </citation>
    <scope>NUCLEOTIDE SEQUENCE [LARGE SCALE GENOMIC DNA]</scope>
    <source>
        <strain evidence="1 2">Ptm05</strain>
    </source>
</reference>
<dbReference type="PIRSF" id="PIRSF016184">
    <property type="entry name" value="PhzC_PhzF"/>
    <property type="match status" value="1"/>
</dbReference>
<sequence length="286" mass="29676">MSDIEIVSMFADGPGSGGLLGVAPEASDLTDDRMQALARETGTLETVFVLPPTDPSADYRVRVFTPQAESPFGGHPSLGTAVTLARLGVIPSGPVVQQCGERLLSLTVDEHHGTIAARGPLETSDVDPAPLLAGAGLARSALADGGSGSAGRAGFGPHFHFLPVHPEALGEAAPHPDVLLGAGFKDVFLLHWDPEQLRADARMFAPGYGIPEDPACSSAALALGLWLLHNGLLPAEPATHRFQVRQGVGTDRQALLTCTLTTYDDGDPTATVSGEVVPEPDAAFSR</sequence>
<dbReference type="InterPro" id="IPR003719">
    <property type="entry name" value="Phenazine_PhzF-like"/>
</dbReference>
<dbReference type="RefSeq" id="WP_222976893.1">
    <property type="nucleotide sequence ID" value="NZ_JAINVZ010000006.1"/>
</dbReference>
<organism evidence="1 2">
    <name type="scientific">Streptantibioticus parmotrematis</name>
    <dbReference type="NCBI Taxonomy" id="2873249"/>
    <lineage>
        <taxon>Bacteria</taxon>
        <taxon>Bacillati</taxon>
        <taxon>Actinomycetota</taxon>
        <taxon>Actinomycetes</taxon>
        <taxon>Kitasatosporales</taxon>
        <taxon>Streptomycetaceae</taxon>
        <taxon>Streptantibioticus</taxon>
    </lineage>
</organism>
<proteinExistence type="predicted"/>
<dbReference type="NCBIfam" id="TIGR00654">
    <property type="entry name" value="PhzF_family"/>
    <property type="match status" value="1"/>
</dbReference>
<dbReference type="PANTHER" id="PTHR13774">
    <property type="entry name" value="PHENAZINE BIOSYNTHESIS PROTEIN"/>
    <property type="match status" value="1"/>
</dbReference>
<dbReference type="SUPFAM" id="SSF54506">
    <property type="entry name" value="Diaminopimelate epimerase-like"/>
    <property type="match status" value="1"/>
</dbReference>
<dbReference type="Gene3D" id="3.10.310.10">
    <property type="entry name" value="Diaminopimelate Epimerase, Chain A, domain 1"/>
    <property type="match status" value="2"/>
</dbReference>
<keyword evidence="2" id="KW-1185">Reference proteome</keyword>
<evidence type="ECO:0000313" key="2">
    <source>
        <dbReference type="Proteomes" id="UP001198565"/>
    </source>
</evidence>